<keyword evidence="8" id="KW-0902">Two-component regulatory system</keyword>
<dbReference type="SUPFAM" id="SSF47384">
    <property type="entry name" value="Homodimeric domain of signal transducing histidine kinase"/>
    <property type="match status" value="1"/>
</dbReference>
<dbReference type="PANTHER" id="PTHR43547:SF2">
    <property type="entry name" value="HYBRID SIGNAL TRANSDUCTION HISTIDINE KINASE C"/>
    <property type="match status" value="1"/>
</dbReference>
<feature type="domain" description="Response regulatory" evidence="15">
    <location>
        <begin position="1128"/>
        <end position="1243"/>
    </location>
</feature>
<dbReference type="Gene3D" id="2.130.10.10">
    <property type="entry name" value="YVTN repeat-like/Quinoprotein amine dehydrogenase"/>
    <property type="match status" value="3"/>
</dbReference>
<dbReference type="InterPro" id="IPR013783">
    <property type="entry name" value="Ig-like_fold"/>
</dbReference>
<dbReference type="InterPro" id="IPR001789">
    <property type="entry name" value="Sig_transdc_resp-reg_receiver"/>
</dbReference>
<evidence type="ECO:0000259" key="13">
    <source>
        <dbReference type="PROSITE" id="PS01124"/>
    </source>
</evidence>
<dbReference type="PANTHER" id="PTHR43547">
    <property type="entry name" value="TWO-COMPONENT HISTIDINE KINASE"/>
    <property type="match status" value="1"/>
</dbReference>
<dbReference type="InterPro" id="IPR036890">
    <property type="entry name" value="HATPase_C_sf"/>
</dbReference>
<keyword evidence="12" id="KW-0472">Membrane</keyword>
<dbReference type="SUPFAM" id="SSF46689">
    <property type="entry name" value="Homeodomain-like"/>
    <property type="match status" value="1"/>
</dbReference>
<dbReference type="SUPFAM" id="SSF55874">
    <property type="entry name" value="ATPase domain of HSP90 chaperone/DNA topoisomerase II/histidine kinase"/>
    <property type="match status" value="1"/>
</dbReference>
<keyword evidence="17" id="KW-1185">Reference proteome</keyword>
<dbReference type="InterPro" id="IPR003594">
    <property type="entry name" value="HATPase_dom"/>
</dbReference>
<dbReference type="InterPro" id="IPR003661">
    <property type="entry name" value="HisK_dim/P_dom"/>
</dbReference>
<dbReference type="Gene3D" id="3.40.50.2300">
    <property type="match status" value="1"/>
</dbReference>
<dbReference type="Proteomes" id="UP000321362">
    <property type="component" value="Chromosome"/>
</dbReference>
<reference evidence="16 17" key="1">
    <citation type="journal article" date="2013" name="J. Microbiol.">
        <title>Mucilaginibacter ginsenosidivorax sp. nov., with ginsenoside converting activity isolated from sediment.</title>
        <authorList>
            <person name="Kim J.K."/>
            <person name="Choi T.E."/>
            <person name="Liu Q.M."/>
            <person name="Park H.Y."/>
            <person name="Yi T.H."/>
            <person name="Yoon M.H."/>
            <person name="Kim S.C."/>
            <person name="Im W.T."/>
        </authorList>
    </citation>
    <scope>NUCLEOTIDE SEQUENCE [LARGE SCALE GENOMIC DNA]</scope>
    <source>
        <strain evidence="16 17">KHI28</strain>
    </source>
</reference>
<dbReference type="PRINTS" id="PR00344">
    <property type="entry name" value="BCTRLSENSOR"/>
</dbReference>
<dbReference type="InterPro" id="IPR018060">
    <property type="entry name" value="HTH_AraC"/>
</dbReference>
<dbReference type="GO" id="GO:0043565">
    <property type="term" value="F:sequence-specific DNA binding"/>
    <property type="evidence" value="ECO:0007669"/>
    <property type="project" value="InterPro"/>
</dbReference>
<dbReference type="FunFam" id="2.60.40.10:FF:000791">
    <property type="entry name" value="Two-component system sensor histidine kinase/response regulator"/>
    <property type="match status" value="1"/>
</dbReference>
<keyword evidence="12" id="KW-1133">Transmembrane helix</keyword>
<dbReference type="InterPro" id="IPR011110">
    <property type="entry name" value="Reg_prop"/>
</dbReference>
<keyword evidence="9" id="KW-0805">Transcription regulation</keyword>
<feature type="domain" description="HTH araC/xylS-type" evidence="13">
    <location>
        <begin position="1275"/>
        <end position="1374"/>
    </location>
</feature>
<dbReference type="FunFam" id="3.30.565.10:FF:000037">
    <property type="entry name" value="Hybrid sensor histidine kinase/response regulator"/>
    <property type="match status" value="1"/>
</dbReference>
<dbReference type="SMART" id="SM00342">
    <property type="entry name" value="HTH_ARAC"/>
    <property type="match status" value="1"/>
</dbReference>
<dbReference type="GO" id="GO:0003700">
    <property type="term" value="F:DNA-binding transcription factor activity"/>
    <property type="evidence" value="ECO:0007669"/>
    <property type="project" value="InterPro"/>
</dbReference>
<feature type="transmembrane region" description="Helical" evidence="12">
    <location>
        <begin position="805"/>
        <end position="823"/>
    </location>
</feature>
<sequence length="1395" mass="158169">MRKLLFTLVGVSALSVCFSQNLFTKKIMKYSLKDGLSFGIINGITQDNKGFIWFATSDGLNRFDGTNFKVFKFEPNNPYSLPSNYVQSIFKDSQGDIWISSRRGIYKFDTNKERFIKFSPPGVPSNYLNNVNSIFENKKKLLWFSCGASGFSSYNIKTHQFKNYTKKEQPGLLGDLSVTNVIEDSYGLLWVGTRDGGLNVFNTSNGVVSKNINAEFPLKLIPQGLITCIYEDHNHNIWIATSKGLVLYNRKENNFHLFLGSTYKLRSNYFFSLLEDEHKNLLVGLLDGGLYTINLDKAEKSSYKDITIDPVRSEDNYSITARTIETLFQDRDKNTWVGTYGDGIYLLSNVPEKFQKFQSELKDNYGSSFLRYYGMCMDDEGYLWMGTDGDGIYKKKLSGEVVKYYRANGQKGSLTSNNILCAYKDHANTLWFGSYTHGLFRYNKTTDSFTNFYHKANDPTSICLNDVRSIIDDSKNNLWVGTNGGGLSLLPAGSDKFINYNPQNSGIGSDYIRALAEDGNGNLFIGTSASGLKYYIKNQNKFVNYFSDNEAEKYLPSHFIYSLYLDEKKNLYIGTEGDGLVVYDIKNKKFKRYTEKSGLADNTVNAIQKDEAGGIWISTNRGLSRIDLQTGKIINYDSSEGLQAGQFNPGSSMYSSTKKFMVFGGTEGYNVFYPANVKQNLFKPKVLITGLQLFGKEVEVGEKDSILNTGINESTQITLNPDQPVFSIQYVALNYAYAEKSEFAYQLAGLEKNWNYVKNQKSVTYRYLPPGDYVFKVKAANQDGIWFENYATFKIKILPPWYQTWWAYLSYLIIISTLIYYYLSYRSNAARLKYEVKIAQISAEKEKELNERKLSFFTNISHEFRTPLTLIINPVKELLFNPGAKENETTNLSIVFRNARRLLSLVDQLLLFRKAESETDSLKIVRLNIVNLCKEVFLCFSHQAKSKNILFDFVSETDAIEVFADREKIEIVLFNLISNALKFTPDNGMVNCFISQTETFVNIEIKDTGCGIAGNIGEQLFDKFYQVQNESSFNGGFGIGLYLVKKFVESHKGNISYTSLNGAGTIFKVCLLKGKEHLSPNLIFEDVIETSVFLDELIESYEEVPGLSKDSNAAKNKKSDPFDFESKSMLIVDDNEQMRQYLKQIFSPKFEIFEAADGADGLDKVYQFLPDIIISDVMMQGLSGIELCSRVKEDATLSHIPVLLLTASSSPEIKLKGIEGGADDYISKPFERELLLARVEGILKSKNSLQKYFYNEITLKSNDLKVPPDYKEFLAACIKVVEDNLSDGDFCIKTLADEVGMSHSNLYKKIRAISGQSANGFIRFIRLRKAAELFLNTDCTVSEAAYKVGINDPKYFREQFSKLFGLNPSDYIKKFRVPFHANITRSVVKVKISKS</sequence>
<keyword evidence="10" id="KW-0804">Transcription</keyword>
<dbReference type="SMART" id="SM00387">
    <property type="entry name" value="HATPase_c"/>
    <property type="match status" value="1"/>
</dbReference>
<dbReference type="SMART" id="SM00388">
    <property type="entry name" value="HisKA"/>
    <property type="match status" value="1"/>
</dbReference>
<evidence type="ECO:0000259" key="14">
    <source>
        <dbReference type="PROSITE" id="PS50109"/>
    </source>
</evidence>
<keyword evidence="5" id="KW-0547">Nucleotide-binding</keyword>
<dbReference type="CDD" id="cd00082">
    <property type="entry name" value="HisKA"/>
    <property type="match status" value="1"/>
</dbReference>
<accession>A0A5B8VW58</accession>
<keyword evidence="7" id="KW-0067">ATP-binding</keyword>
<dbReference type="GO" id="GO:0005524">
    <property type="term" value="F:ATP binding"/>
    <property type="evidence" value="ECO:0007669"/>
    <property type="project" value="UniProtKB-KW"/>
</dbReference>
<keyword evidence="12" id="KW-0812">Transmembrane</keyword>
<keyword evidence="3 11" id="KW-0597">Phosphoprotein</keyword>
<gene>
    <name evidence="16" type="ORF">FSB76_03855</name>
</gene>
<organism evidence="16 17">
    <name type="scientific">Mucilaginibacter ginsenosidivorax</name>
    <dbReference type="NCBI Taxonomy" id="862126"/>
    <lineage>
        <taxon>Bacteria</taxon>
        <taxon>Pseudomonadati</taxon>
        <taxon>Bacteroidota</taxon>
        <taxon>Sphingobacteriia</taxon>
        <taxon>Sphingobacteriales</taxon>
        <taxon>Sphingobacteriaceae</taxon>
        <taxon>Mucilaginibacter</taxon>
    </lineage>
</organism>
<dbReference type="InterPro" id="IPR015943">
    <property type="entry name" value="WD40/YVTN_repeat-like_dom_sf"/>
</dbReference>
<dbReference type="CDD" id="cd00075">
    <property type="entry name" value="HATPase"/>
    <property type="match status" value="1"/>
</dbReference>
<evidence type="ECO:0000256" key="5">
    <source>
        <dbReference type="ARBA" id="ARBA00022741"/>
    </source>
</evidence>
<evidence type="ECO:0000313" key="16">
    <source>
        <dbReference type="EMBL" id="QEC75122.1"/>
    </source>
</evidence>
<dbReference type="Gene3D" id="2.60.40.10">
    <property type="entry name" value="Immunoglobulins"/>
    <property type="match status" value="1"/>
</dbReference>
<dbReference type="KEGG" id="mgk:FSB76_03855"/>
<feature type="modified residue" description="4-aspartylphosphate" evidence="11">
    <location>
        <position position="1176"/>
    </location>
</feature>
<dbReference type="Pfam" id="PF00072">
    <property type="entry name" value="Response_reg"/>
    <property type="match status" value="1"/>
</dbReference>
<dbReference type="SUPFAM" id="SSF52172">
    <property type="entry name" value="CheY-like"/>
    <property type="match status" value="1"/>
</dbReference>
<evidence type="ECO:0000256" key="3">
    <source>
        <dbReference type="ARBA" id="ARBA00022553"/>
    </source>
</evidence>
<dbReference type="InterPro" id="IPR011006">
    <property type="entry name" value="CheY-like_superfamily"/>
</dbReference>
<dbReference type="Pfam" id="PF02518">
    <property type="entry name" value="HATPase_c"/>
    <property type="match status" value="1"/>
</dbReference>
<dbReference type="SMART" id="SM00448">
    <property type="entry name" value="REC"/>
    <property type="match status" value="1"/>
</dbReference>
<dbReference type="InterPro" id="IPR036097">
    <property type="entry name" value="HisK_dim/P_sf"/>
</dbReference>
<dbReference type="Gene3D" id="1.10.10.60">
    <property type="entry name" value="Homeodomain-like"/>
    <property type="match status" value="1"/>
</dbReference>
<evidence type="ECO:0000256" key="9">
    <source>
        <dbReference type="ARBA" id="ARBA00023015"/>
    </source>
</evidence>
<dbReference type="InterPro" id="IPR011123">
    <property type="entry name" value="Y_Y_Y"/>
</dbReference>
<dbReference type="GO" id="GO:0000155">
    <property type="term" value="F:phosphorelay sensor kinase activity"/>
    <property type="evidence" value="ECO:0007669"/>
    <property type="project" value="InterPro"/>
</dbReference>
<dbReference type="SUPFAM" id="SSF63829">
    <property type="entry name" value="Calcium-dependent phosphotriesterase"/>
    <property type="match status" value="2"/>
</dbReference>
<dbReference type="EMBL" id="CP042437">
    <property type="protein sequence ID" value="QEC75122.1"/>
    <property type="molecule type" value="Genomic_DNA"/>
</dbReference>
<feature type="domain" description="Histidine kinase" evidence="14">
    <location>
        <begin position="859"/>
        <end position="1075"/>
    </location>
</feature>
<dbReference type="Gene3D" id="3.30.565.10">
    <property type="entry name" value="Histidine kinase-like ATPase, C-terminal domain"/>
    <property type="match status" value="1"/>
</dbReference>
<evidence type="ECO:0000256" key="1">
    <source>
        <dbReference type="ARBA" id="ARBA00000085"/>
    </source>
</evidence>
<name>A0A5B8VW58_9SPHI</name>
<dbReference type="InterPro" id="IPR005467">
    <property type="entry name" value="His_kinase_dom"/>
</dbReference>
<proteinExistence type="predicted"/>
<evidence type="ECO:0000256" key="12">
    <source>
        <dbReference type="SAM" id="Phobius"/>
    </source>
</evidence>
<evidence type="ECO:0000256" key="8">
    <source>
        <dbReference type="ARBA" id="ARBA00023012"/>
    </source>
</evidence>
<dbReference type="FunFam" id="1.10.287.130:FF:000045">
    <property type="entry name" value="Two-component system sensor histidine kinase/response regulator"/>
    <property type="match status" value="1"/>
</dbReference>
<keyword evidence="6" id="KW-0418">Kinase</keyword>
<dbReference type="InterPro" id="IPR004358">
    <property type="entry name" value="Sig_transdc_His_kin-like_C"/>
</dbReference>
<evidence type="ECO:0000256" key="10">
    <source>
        <dbReference type="ARBA" id="ARBA00023163"/>
    </source>
</evidence>
<protein>
    <recommendedName>
        <fullName evidence="2">histidine kinase</fullName>
        <ecNumber evidence="2">2.7.13.3</ecNumber>
    </recommendedName>
</protein>
<dbReference type="Pfam" id="PF00512">
    <property type="entry name" value="HisKA"/>
    <property type="match status" value="1"/>
</dbReference>
<dbReference type="PROSITE" id="PS01124">
    <property type="entry name" value="HTH_ARAC_FAMILY_2"/>
    <property type="match status" value="1"/>
</dbReference>
<dbReference type="EC" id="2.7.13.3" evidence="2"/>
<dbReference type="PROSITE" id="PS50109">
    <property type="entry name" value="HIS_KIN"/>
    <property type="match status" value="1"/>
</dbReference>
<evidence type="ECO:0000256" key="4">
    <source>
        <dbReference type="ARBA" id="ARBA00022679"/>
    </source>
</evidence>
<dbReference type="Pfam" id="PF07494">
    <property type="entry name" value="Reg_prop"/>
    <property type="match status" value="7"/>
</dbReference>
<evidence type="ECO:0000259" key="15">
    <source>
        <dbReference type="PROSITE" id="PS50110"/>
    </source>
</evidence>
<evidence type="ECO:0000256" key="7">
    <source>
        <dbReference type="ARBA" id="ARBA00022840"/>
    </source>
</evidence>
<keyword evidence="4" id="KW-0808">Transferase</keyword>
<dbReference type="Gene3D" id="1.10.287.130">
    <property type="match status" value="1"/>
</dbReference>
<dbReference type="Pfam" id="PF12833">
    <property type="entry name" value="HTH_18"/>
    <property type="match status" value="1"/>
</dbReference>
<comment type="catalytic activity">
    <reaction evidence="1">
        <text>ATP + protein L-histidine = ADP + protein N-phospho-L-histidine.</text>
        <dbReference type="EC" id="2.7.13.3"/>
    </reaction>
</comment>
<evidence type="ECO:0000256" key="11">
    <source>
        <dbReference type="PROSITE-ProRule" id="PRU00169"/>
    </source>
</evidence>
<evidence type="ECO:0000256" key="6">
    <source>
        <dbReference type="ARBA" id="ARBA00022777"/>
    </source>
</evidence>
<dbReference type="Pfam" id="PF07495">
    <property type="entry name" value="Y_Y_Y"/>
    <property type="match status" value="1"/>
</dbReference>
<evidence type="ECO:0000256" key="2">
    <source>
        <dbReference type="ARBA" id="ARBA00012438"/>
    </source>
</evidence>
<dbReference type="PROSITE" id="PS50110">
    <property type="entry name" value="RESPONSE_REGULATORY"/>
    <property type="match status" value="1"/>
</dbReference>
<evidence type="ECO:0000313" key="17">
    <source>
        <dbReference type="Proteomes" id="UP000321362"/>
    </source>
</evidence>
<dbReference type="InterPro" id="IPR009057">
    <property type="entry name" value="Homeodomain-like_sf"/>
</dbReference>